<evidence type="ECO:0000313" key="3">
    <source>
        <dbReference type="Proteomes" id="UP000770717"/>
    </source>
</evidence>
<feature type="chain" id="PRO_5035329541" evidence="1">
    <location>
        <begin position="25"/>
        <end position="87"/>
    </location>
</feature>
<gene>
    <name evidence="2" type="ORF">GDO78_005073</name>
</gene>
<keyword evidence="1" id="KW-0732">Signal</keyword>
<sequence>MYEIFHHGTFFFQALLSPQLQVLATSQITEKQGCPSNYSPWWQIYILRFPASNNQIMIRTSQVICRGGLFIFCLLPSKQFWISTKFI</sequence>
<evidence type="ECO:0000313" key="2">
    <source>
        <dbReference type="EMBL" id="KAG9488880.1"/>
    </source>
</evidence>
<evidence type="ECO:0000256" key="1">
    <source>
        <dbReference type="SAM" id="SignalP"/>
    </source>
</evidence>
<proteinExistence type="predicted"/>
<dbReference type="EMBL" id="WNTK01000002">
    <property type="protein sequence ID" value="KAG9488880.1"/>
    <property type="molecule type" value="Genomic_DNA"/>
</dbReference>
<comment type="caution">
    <text evidence="2">The sequence shown here is derived from an EMBL/GenBank/DDBJ whole genome shotgun (WGS) entry which is preliminary data.</text>
</comment>
<dbReference type="Proteomes" id="UP000770717">
    <property type="component" value="Unassembled WGS sequence"/>
</dbReference>
<keyword evidence="3" id="KW-1185">Reference proteome</keyword>
<feature type="signal peptide" evidence="1">
    <location>
        <begin position="1"/>
        <end position="24"/>
    </location>
</feature>
<protein>
    <submittedName>
        <fullName evidence="2">Uncharacterized protein</fullName>
    </submittedName>
</protein>
<accession>A0A8J6FLJ8</accession>
<dbReference type="AlphaFoldDB" id="A0A8J6FLJ8"/>
<reference evidence="2" key="1">
    <citation type="thesis" date="2020" institute="ProQuest LLC" country="789 East Eisenhower Parkway, Ann Arbor, MI, USA">
        <title>Comparative Genomics and Chromosome Evolution.</title>
        <authorList>
            <person name="Mudd A.B."/>
        </authorList>
    </citation>
    <scope>NUCLEOTIDE SEQUENCE</scope>
    <source>
        <strain evidence="2">HN-11 Male</strain>
        <tissue evidence="2">Kidney and liver</tissue>
    </source>
</reference>
<name>A0A8J6FLJ8_ELECQ</name>
<organism evidence="2 3">
    <name type="scientific">Eleutherodactylus coqui</name>
    <name type="common">Puerto Rican coqui</name>
    <dbReference type="NCBI Taxonomy" id="57060"/>
    <lineage>
        <taxon>Eukaryota</taxon>
        <taxon>Metazoa</taxon>
        <taxon>Chordata</taxon>
        <taxon>Craniata</taxon>
        <taxon>Vertebrata</taxon>
        <taxon>Euteleostomi</taxon>
        <taxon>Amphibia</taxon>
        <taxon>Batrachia</taxon>
        <taxon>Anura</taxon>
        <taxon>Neobatrachia</taxon>
        <taxon>Hyloidea</taxon>
        <taxon>Eleutherodactylidae</taxon>
        <taxon>Eleutherodactylinae</taxon>
        <taxon>Eleutherodactylus</taxon>
        <taxon>Eleutherodactylus</taxon>
    </lineage>
</organism>